<dbReference type="EMBL" id="CP042195">
    <property type="protein sequence ID" value="QDS74203.1"/>
    <property type="molecule type" value="Genomic_DNA"/>
</dbReference>
<reference evidence="2 3" key="1">
    <citation type="submission" date="2019-07" db="EMBL/GenBank/DDBJ databases">
        <title>Finished genome of Venturia effusa.</title>
        <authorList>
            <person name="Young C.A."/>
            <person name="Cox M.P."/>
            <person name="Ganley A.R.D."/>
            <person name="David W.J."/>
        </authorList>
    </citation>
    <scope>NUCLEOTIDE SEQUENCE [LARGE SCALE GENOMIC DNA]</scope>
    <source>
        <strain evidence="3">albino</strain>
    </source>
</reference>
<dbReference type="InterPro" id="IPR032675">
    <property type="entry name" value="LRR_dom_sf"/>
</dbReference>
<evidence type="ECO:0000313" key="2">
    <source>
        <dbReference type="EMBL" id="QDS74203.1"/>
    </source>
</evidence>
<dbReference type="Gene3D" id="3.80.10.10">
    <property type="entry name" value="Ribonuclease Inhibitor"/>
    <property type="match status" value="1"/>
</dbReference>
<feature type="region of interest" description="Disordered" evidence="1">
    <location>
        <begin position="215"/>
        <end position="259"/>
    </location>
</feature>
<gene>
    <name evidence="2" type="ORF">FKW77_002243</name>
</gene>
<dbReference type="SUPFAM" id="SSF52047">
    <property type="entry name" value="RNI-like"/>
    <property type="match status" value="1"/>
</dbReference>
<evidence type="ECO:0008006" key="4">
    <source>
        <dbReference type="Google" id="ProtNLM"/>
    </source>
</evidence>
<protein>
    <recommendedName>
        <fullName evidence="4">F-box domain-containing protein</fullName>
    </recommendedName>
</protein>
<feature type="compositionally biased region" description="Basic and acidic residues" evidence="1">
    <location>
        <begin position="226"/>
        <end position="239"/>
    </location>
</feature>
<proteinExistence type="predicted"/>
<feature type="compositionally biased region" description="Acidic residues" evidence="1">
    <location>
        <begin position="240"/>
        <end position="259"/>
    </location>
</feature>
<keyword evidence="3" id="KW-1185">Reference proteome</keyword>
<dbReference type="Proteomes" id="UP000316270">
    <property type="component" value="Chromosome 11"/>
</dbReference>
<evidence type="ECO:0000313" key="3">
    <source>
        <dbReference type="Proteomes" id="UP000316270"/>
    </source>
</evidence>
<dbReference type="OrthoDB" id="10623405at2759"/>
<accession>A0A517LEZ1</accession>
<dbReference type="AlphaFoldDB" id="A0A517LEZ1"/>
<sequence length="559" mass="63985">MSAQSIAHTSAQVVHQQIFQPKMAPKAIRKKFHRKKMSQPRKARLAYLPTELVDMIANQLSDKDIRNARWLNPNFNDKLRLQSAHRHLRHVTLLIDPDCMTRLEQIAFDADPVVAQQIEILAIERRQTRERRQVSRAKLGRAEDEPRQTLVNKQTVFVDSGEFARRLGAVLKRLPCCKAIWFTDRKHYPVLNPEDVGPKPDSWMSSEPFWVGISPPVGFNSDDTMEEKADSEVGNKGSDEECEEDDDTDDDDDDDDGDLHDESFALIGRRIFMRKQKIRLVKDGLEYPDEKFGQTAIVEVMRAILSSGIALTELRLCPPLDRDRGRIESSTLQKIVDISVGLTSQVHGHQQPRQIAPLRTLYITADVEAAGGPEHGDSVSKRLFKLLPGLVHLRYSGVCAEVRDSDFRMLIPQRAPLLHNLPSGSSCSLHKLELQHCCFTSRDCIGFLEHLPHLKLLSFFSCRLQIGEEWSDFLLRLGGSSTLNLHEISIWYATEYVQHRLLMHQQFWSDRFVCFSDPEAMHKRHACLETRKQYKVSSPANFASKLEQWAENAHTFKVE</sequence>
<organism evidence="2 3">
    <name type="scientific">Venturia effusa</name>
    <dbReference type="NCBI Taxonomy" id="50376"/>
    <lineage>
        <taxon>Eukaryota</taxon>
        <taxon>Fungi</taxon>
        <taxon>Dikarya</taxon>
        <taxon>Ascomycota</taxon>
        <taxon>Pezizomycotina</taxon>
        <taxon>Dothideomycetes</taxon>
        <taxon>Pleosporomycetidae</taxon>
        <taxon>Venturiales</taxon>
        <taxon>Venturiaceae</taxon>
        <taxon>Venturia</taxon>
    </lineage>
</organism>
<evidence type="ECO:0000256" key="1">
    <source>
        <dbReference type="SAM" id="MobiDB-lite"/>
    </source>
</evidence>
<name>A0A517LEZ1_9PEZI</name>